<dbReference type="AlphaFoldDB" id="A0A1F5VK72"/>
<organism evidence="2 3">
    <name type="scientific">Candidatus Fischerbacteria bacterium RBG_13_37_8</name>
    <dbReference type="NCBI Taxonomy" id="1817863"/>
    <lineage>
        <taxon>Bacteria</taxon>
        <taxon>Candidatus Fischeribacteriota</taxon>
    </lineage>
</organism>
<evidence type="ECO:0000259" key="1">
    <source>
        <dbReference type="Pfam" id="PF04015"/>
    </source>
</evidence>
<protein>
    <recommendedName>
        <fullName evidence="1">DUF362 domain-containing protein</fullName>
    </recommendedName>
</protein>
<sequence>MLNQNSTINNHSMINRRQFFSMCTGLLLAPTTVHSNNSSSVNLKGKVIQTTNPSFLKENGSPDKQKLSTHLHQCMKKLLNADNEKTAWSMLFNPNDRVGLKVNCLASPKLSPHPELIQSIIDGLLMAGVKEEHILIWDRSNKELERGNFQINTSGKGVKCFGTDAIEGGGYEQQLSTSGKITSCLSMILTQFCTAFINVPVLKDHDLAGLGVAMKNLYGIIHNPNKYHDNNCNPYLADVCNLAQVKDKLRLTICDALAAQYHGGPAFKPQWKWNCSTLLVAQDMVALDSIAYDIIEKKRTSANMPSLKTEKREPSWLKTAEQYKLGYADLSKITLISLVQ</sequence>
<dbReference type="Proteomes" id="UP000178943">
    <property type="component" value="Unassembled WGS sequence"/>
</dbReference>
<dbReference type="InterPro" id="IPR007160">
    <property type="entry name" value="DUF362"/>
</dbReference>
<reference evidence="2 3" key="1">
    <citation type="journal article" date="2016" name="Nat. Commun.">
        <title>Thousands of microbial genomes shed light on interconnected biogeochemical processes in an aquifer system.</title>
        <authorList>
            <person name="Anantharaman K."/>
            <person name="Brown C.T."/>
            <person name="Hug L.A."/>
            <person name="Sharon I."/>
            <person name="Castelle C.J."/>
            <person name="Probst A.J."/>
            <person name="Thomas B.C."/>
            <person name="Singh A."/>
            <person name="Wilkins M.J."/>
            <person name="Karaoz U."/>
            <person name="Brodie E.L."/>
            <person name="Williams K.H."/>
            <person name="Hubbard S.S."/>
            <person name="Banfield J.F."/>
        </authorList>
    </citation>
    <scope>NUCLEOTIDE SEQUENCE [LARGE SCALE GENOMIC DNA]</scope>
</reference>
<evidence type="ECO:0000313" key="2">
    <source>
        <dbReference type="EMBL" id="OGF63859.1"/>
    </source>
</evidence>
<name>A0A1F5VK72_9BACT</name>
<dbReference type="STRING" id="1817863.A2Y62_18915"/>
<gene>
    <name evidence="2" type="ORF">A2Y62_18915</name>
</gene>
<accession>A0A1F5VK72</accession>
<proteinExistence type="predicted"/>
<feature type="domain" description="DUF362" evidence="1">
    <location>
        <begin position="98"/>
        <end position="293"/>
    </location>
</feature>
<comment type="caution">
    <text evidence="2">The sequence shown here is derived from an EMBL/GenBank/DDBJ whole genome shotgun (WGS) entry which is preliminary data.</text>
</comment>
<dbReference type="EMBL" id="MFGW01000145">
    <property type="protein sequence ID" value="OGF63859.1"/>
    <property type="molecule type" value="Genomic_DNA"/>
</dbReference>
<dbReference type="Pfam" id="PF04015">
    <property type="entry name" value="DUF362"/>
    <property type="match status" value="1"/>
</dbReference>
<evidence type="ECO:0000313" key="3">
    <source>
        <dbReference type="Proteomes" id="UP000178943"/>
    </source>
</evidence>